<name>A0A5B7DJF0_PORTR</name>
<organism evidence="1 2">
    <name type="scientific">Portunus trituberculatus</name>
    <name type="common">Swimming crab</name>
    <name type="synonym">Neptunus trituberculatus</name>
    <dbReference type="NCBI Taxonomy" id="210409"/>
    <lineage>
        <taxon>Eukaryota</taxon>
        <taxon>Metazoa</taxon>
        <taxon>Ecdysozoa</taxon>
        <taxon>Arthropoda</taxon>
        <taxon>Crustacea</taxon>
        <taxon>Multicrustacea</taxon>
        <taxon>Malacostraca</taxon>
        <taxon>Eumalacostraca</taxon>
        <taxon>Eucarida</taxon>
        <taxon>Decapoda</taxon>
        <taxon>Pleocyemata</taxon>
        <taxon>Brachyura</taxon>
        <taxon>Eubrachyura</taxon>
        <taxon>Portunoidea</taxon>
        <taxon>Portunidae</taxon>
        <taxon>Portuninae</taxon>
        <taxon>Portunus</taxon>
    </lineage>
</organism>
<sequence length="41" mass="4710">MILKGLRRVKRLRGNLIEAMALEVRQKRFALLSSLLSKGSR</sequence>
<comment type="caution">
    <text evidence="1">The sequence shown here is derived from an EMBL/GenBank/DDBJ whole genome shotgun (WGS) entry which is preliminary data.</text>
</comment>
<evidence type="ECO:0000313" key="2">
    <source>
        <dbReference type="Proteomes" id="UP000324222"/>
    </source>
</evidence>
<keyword evidence="2" id="KW-1185">Reference proteome</keyword>
<dbReference type="Proteomes" id="UP000324222">
    <property type="component" value="Unassembled WGS sequence"/>
</dbReference>
<gene>
    <name evidence="1" type="ORF">E2C01_014222</name>
</gene>
<evidence type="ECO:0000313" key="1">
    <source>
        <dbReference type="EMBL" id="MPC21243.1"/>
    </source>
</evidence>
<dbReference type="EMBL" id="VSRR010000956">
    <property type="protein sequence ID" value="MPC21243.1"/>
    <property type="molecule type" value="Genomic_DNA"/>
</dbReference>
<protein>
    <submittedName>
        <fullName evidence="1">Uncharacterized protein</fullName>
    </submittedName>
</protein>
<proteinExistence type="predicted"/>
<reference evidence="1 2" key="1">
    <citation type="submission" date="2019-05" db="EMBL/GenBank/DDBJ databases">
        <title>Another draft genome of Portunus trituberculatus and its Hox gene families provides insights of decapod evolution.</title>
        <authorList>
            <person name="Jeong J.-H."/>
            <person name="Song I."/>
            <person name="Kim S."/>
            <person name="Choi T."/>
            <person name="Kim D."/>
            <person name="Ryu S."/>
            <person name="Kim W."/>
        </authorList>
    </citation>
    <scope>NUCLEOTIDE SEQUENCE [LARGE SCALE GENOMIC DNA]</scope>
    <source>
        <tissue evidence="1">Muscle</tissue>
    </source>
</reference>
<accession>A0A5B7DJF0</accession>
<dbReference type="AlphaFoldDB" id="A0A5B7DJF0"/>